<dbReference type="EMBL" id="JAAAHW010007192">
    <property type="protein sequence ID" value="KAF9950349.1"/>
    <property type="molecule type" value="Genomic_DNA"/>
</dbReference>
<dbReference type="AlphaFoldDB" id="A0A9P6IVZ5"/>
<feature type="compositionally biased region" description="Basic and acidic residues" evidence="1">
    <location>
        <begin position="190"/>
        <end position="199"/>
    </location>
</feature>
<name>A0A9P6IVZ5_9FUNG</name>
<organism evidence="2 3">
    <name type="scientific">Modicella reniformis</name>
    <dbReference type="NCBI Taxonomy" id="1440133"/>
    <lineage>
        <taxon>Eukaryota</taxon>
        <taxon>Fungi</taxon>
        <taxon>Fungi incertae sedis</taxon>
        <taxon>Mucoromycota</taxon>
        <taxon>Mortierellomycotina</taxon>
        <taxon>Mortierellomycetes</taxon>
        <taxon>Mortierellales</taxon>
        <taxon>Mortierellaceae</taxon>
        <taxon>Modicella</taxon>
    </lineage>
</organism>
<keyword evidence="3" id="KW-1185">Reference proteome</keyword>
<dbReference type="Proteomes" id="UP000749646">
    <property type="component" value="Unassembled WGS sequence"/>
</dbReference>
<gene>
    <name evidence="2" type="ORF">BGZ65_006684</name>
</gene>
<feature type="compositionally biased region" description="Low complexity" evidence="1">
    <location>
        <begin position="233"/>
        <end position="247"/>
    </location>
</feature>
<evidence type="ECO:0000256" key="1">
    <source>
        <dbReference type="SAM" id="MobiDB-lite"/>
    </source>
</evidence>
<dbReference type="OrthoDB" id="2444566at2759"/>
<feature type="region of interest" description="Disordered" evidence="1">
    <location>
        <begin position="113"/>
        <end position="150"/>
    </location>
</feature>
<comment type="caution">
    <text evidence="2">The sequence shown here is derived from an EMBL/GenBank/DDBJ whole genome shotgun (WGS) entry which is preliminary data.</text>
</comment>
<evidence type="ECO:0000313" key="2">
    <source>
        <dbReference type="EMBL" id="KAF9950349.1"/>
    </source>
</evidence>
<evidence type="ECO:0000313" key="3">
    <source>
        <dbReference type="Proteomes" id="UP000749646"/>
    </source>
</evidence>
<feature type="region of interest" description="Disordered" evidence="1">
    <location>
        <begin position="188"/>
        <end position="216"/>
    </location>
</feature>
<reference evidence="2" key="1">
    <citation type="journal article" date="2020" name="Fungal Divers.">
        <title>Resolving the Mortierellaceae phylogeny through synthesis of multi-gene phylogenetics and phylogenomics.</title>
        <authorList>
            <person name="Vandepol N."/>
            <person name="Liber J."/>
            <person name="Desiro A."/>
            <person name="Na H."/>
            <person name="Kennedy M."/>
            <person name="Barry K."/>
            <person name="Grigoriev I.V."/>
            <person name="Miller A.N."/>
            <person name="O'Donnell K."/>
            <person name="Stajich J.E."/>
            <person name="Bonito G."/>
        </authorList>
    </citation>
    <scope>NUCLEOTIDE SEQUENCE</scope>
    <source>
        <strain evidence="2">MES-2147</strain>
    </source>
</reference>
<feature type="region of interest" description="Disordered" evidence="1">
    <location>
        <begin position="229"/>
        <end position="263"/>
    </location>
</feature>
<proteinExistence type="predicted"/>
<protein>
    <submittedName>
        <fullName evidence="2">Uncharacterized protein</fullName>
    </submittedName>
</protein>
<sequence length="435" mass="46977">MPQAPKPGTAGAPAPAKKKDPYATAWRTYSKIAEELNLVNPDGTLYPISKEAILKYLHHQSKRIKSSNLHWYVNGLKKHQENLGIAWDDVRYDEQVVALLKELTLHPVTVDSGGGARLVSPTSMEGDEPDEGEANSKGAQGSDGHDLEDMDEDHRERMALKRHASTGTLRVQDRVSAMTSISDQHLYQRQGDEYHHNRDFSTTTPSPAARENEAGGHFRWGSSETALLQNRLSPPSGSTSSIGSISPANRSNNRHRRPNGVVSSPIATVTSGIISVASGSLPAAPLPQSPSALLSANKTTVQFSEVVEYAQQLQIKYGNRCRDHRWGCVELSEDVHLELTIKMYMDWAGLVASGRLSMDDLPDLPEFKRPGGVDSHDASMSPTPGPAVVIPGATTTAAAVVVKHDLANSKERGLILTWAAASTALAVIIPNGSKS</sequence>
<accession>A0A9P6IVZ5</accession>